<dbReference type="Proteomes" id="UP000308267">
    <property type="component" value="Unassembled WGS sequence"/>
</dbReference>
<dbReference type="AlphaFoldDB" id="A0A4S2LIF1"/>
<dbReference type="PROSITE" id="PS50908">
    <property type="entry name" value="RWD"/>
    <property type="match status" value="1"/>
</dbReference>
<keyword evidence="3" id="KW-1185">Reference proteome</keyword>
<dbReference type="GO" id="GO:0016567">
    <property type="term" value="P:protein ubiquitination"/>
    <property type="evidence" value="ECO:0007669"/>
    <property type="project" value="TreeGrafter"/>
</dbReference>
<accession>A0A4S2LIF1</accession>
<dbReference type="GO" id="GO:0005634">
    <property type="term" value="C:nucleus"/>
    <property type="evidence" value="ECO:0007669"/>
    <property type="project" value="TreeGrafter"/>
</dbReference>
<evidence type="ECO:0000313" key="2">
    <source>
        <dbReference type="EMBL" id="TGZ63221.1"/>
    </source>
</evidence>
<reference evidence="2 3" key="1">
    <citation type="journal article" date="2019" name="BMC Genomics">
        <title>New insights from Opisthorchis felineus genome: update on genomics of the epidemiologically important liver flukes.</title>
        <authorList>
            <person name="Ershov N.I."/>
            <person name="Mordvinov V.A."/>
            <person name="Prokhortchouk E.B."/>
            <person name="Pakharukova M.Y."/>
            <person name="Gunbin K.V."/>
            <person name="Ustyantsev K."/>
            <person name="Genaev M.A."/>
            <person name="Blinov A.G."/>
            <person name="Mazur A."/>
            <person name="Boulygina E."/>
            <person name="Tsygankova S."/>
            <person name="Khrameeva E."/>
            <person name="Chekanov N."/>
            <person name="Fan G."/>
            <person name="Xiao A."/>
            <person name="Zhang H."/>
            <person name="Xu X."/>
            <person name="Yang H."/>
            <person name="Solovyev V."/>
            <person name="Lee S.M."/>
            <person name="Liu X."/>
            <person name="Afonnikov D.A."/>
            <person name="Skryabin K.G."/>
        </authorList>
    </citation>
    <scope>NUCLEOTIDE SEQUENCE [LARGE SCALE GENOMIC DNA]</scope>
    <source>
        <strain evidence="2">AK-0245</strain>
        <tissue evidence="2">Whole organism</tissue>
    </source>
</reference>
<dbReference type="OrthoDB" id="432311at2759"/>
<feature type="domain" description="RWD" evidence="1">
    <location>
        <begin position="15"/>
        <end position="123"/>
    </location>
</feature>
<dbReference type="Pfam" id="PF05773">
    <property type="entry name" value="RWD"/>
    <property type="match status" value="1"/>
</dbReference>
<dbReference type="InterPro" id="IPR013083">
    <property type="entry name" value="Znf_RING/FYVE/PHD"/>
</dbReference>
<dbReference type="CDD" id="cd23818">
    <property type="entry name" value="RWD_RNF25"/>
    <property type="match status" value="1"/>
</dbReference>
<comment type="caution">
    <text evidence="2">The sequence shown here is derived from an EMBL/GenBank/DDBJ whole genome shotgun (WGS) entry which is preliminary data.</text>
</comment>
<gene>
    <name evidence="2" type="ORF">CRM22_007044</name>
</gene>
<dbReference type="InterPro" id="IPR006575">
    <property type="entry name" value="RWD_dom"/>
</dbReference>
<dbReference type="Gene3D" id="3.10.110.10">
    <property type="entry name" value="Ubiquitin Conjugating Enzyme"/>
    <property type="match status" value="1"/>
</dbReference>
<dbReference type="SMART" id="SM00591">
    <property type="entry name" value="RWD"/>
    <property type="match status" value="1"/>
</dbReference>
<organism evidence="2 3">
    <name type="scientific">Opisthorchis felineus</name>
    <dbReference type="NCBI Taxonomy" id="147828"/>
    <lineage>
        <taxon>Eukaryota</taxon>
        <taxon>Metazoa</taxon>
        <taxon>Spiralia</taxon>
        <taxon>Lophotrochozoa</taxon>
        <taxon>Platyhelminthes</taxon>
        <taxon>Trematoda</taxon>
        <taxon>Digenea</taxon>
        <taxon>Opisthorchiida</taxon>
        <taxon>Opisthorchiata</taxon>
        <taxon>Opisthorchiidae</taxon>
        <taxon>Opisthorchis</taxon>
    </lineage>
</organism>
<proteinExistence type="predicted"/>
<dbReference type="SUPFAM" id="SSF57850">
    <property type="entry name" value="RING/U-box"/>
    <property type="match status" value="1"/>
</dbReference>
<dbReference type="EMBL" id="SJOL01007263">
    <property type="protein sequence ID" value="TGZ63221.1"/>
    <property type="molecule type" value="Genomic_DNA"/>
</dbReference>
<name>A0A4S2LIF1_OPIFE</name>
<evidence type="ECO:0000313" key="3">
    <source>
        <dbReference type="Proteomes" id="UP000308267"/>
    </source>
</evidence>
<dbReference type="GO" id="GO:0061630">
    <property type="term" value="F:ubiquitin protein ligase activity"/>
    <property type="evidence" value="ECO:0007669"/>
    <property type="project" value="InterPro"/>
</dbReference>
<protein>
    <recommendedName>
        <fullName evidence="1">RWD domain-containing protein</fullName>
    </recommendedName>
</protein>
<dbReference type="InterPro" id="IPR039133">
    <property type="entry name" value="RNF25"/>
</dbReference>
<dbReference type="Gene3D" id="3.30.40.10">
    <property type="entry name" value="Zinc/RING finger domain, C3HC4 (zinc finger)"/>
    <property type="match status" value="1"/>
</dbReference>
<sequence>METRNPTNNSSCLLDEITLLRETYPGEFSASSNLGTTTLSFLISPGVGFTVSSNKLIDFKIQITCNPEYPATSPNLTIYEIHGLADRDVRRLTVLLNELIAERKGDPVLFDIIDFSREFIANNVPTVNCAICLCGFAQESDVYCTPEFHYFHNTCIGEYMHHREKEHKQELAELREKDPYCKLVPLRLPCPVCRVEELPYSESLVQLAHQKQHL</sequence>
<dbReference type="STRING" id="147828.A0A4S2LIF1"/>
<evidence type="ECO:0000259" key="1">
    <source>
        <dbReference type="PROSITE" id="PS50908"/>
    </source>
</evidence>
<dbReference type="PANTHER" id="PTHR13198:SF4">
    <property type="entry name" value="E3 UBIQUITIN-PROTEIN LIGASE RNF25"/>
    <property type="match status" value="1"/>
</dbReference>
<dbReference type="InterPro" id="IPR016135">
    <property type="entry name" value="UBQ-conjugating_enzyme/RWD"/>
</dbReference>
<dbReference type="SUPFAM" id="SSF54495">
    <property type="entry name" value="UBC-like"/>
    <property type="match status" value="1"/>
</dbReference>
<dbReference type="PANTHER" id="PTHR13198">
    <property type="entry name" value="RING FINGER PROTEIN 25"/>
    <property type="match status" value="1"/>
</dbReference>